<dbReference type="InterPro" id="IPR051044">
    <property type="entry name" value="MAG_DAG_Lipase"/>
</dbReference>
<dbReference type="EMBL" id="CP046173">
    <property type="protein sequence ID" value="QIS21606.1"/>
    <property type="molecule type" value="Genomic_DNA"/>
</dbReference>
<dbReference type="GO" id="GO:0016787">
    <property type="term" value="F:hydrolase activity"/>
    <property type="evidence" value="ECO:0007669"/>
    <property type="project" value="UniProtKB-KW"/>
</dbReference>
<dbReference type="AlphaFoldDB" id="A0A6G9Z8V6"/>
<gene>
    <name evidence="2" type="ORF">F6W96_27985</name>
</gene>
<dbReference type="Proteomes" id="UP000500953">
    <property type="component" value="Chromosome"/>
</dbReference>
<dbReference type="PANTHER" id="PTHR11614">
    <property type="entry name" value="PHOSPHOLIPASE-RELATED"/>
    <property type="match status" value="1"/>
</dbReference>
<feature type="domain" description="Serine aminopeptidase S33" evidence="1">
    <location>
        <begin position="60"/>
        <end position="267"/>
    </location>
</feature>
<sequence length="348" mass="38343">MTNETPVAESRALAWQPDVLGTGYEQLTIPLGTDPDGEGTVEATLIRHTPADPAAAEATTGAVLYVHGFTDYFFQRHLAEHMAARGFRFYALDLRKCGRSRRGGQTAHYVTELAFYDAELNHALRVVREETGLPVLVLAHSTGGLVTSLWLDRLQRAGGVAAQGIVGLALNSPWFDLQGPSYYRTVGTPLINGLGRLRAMAKLPGSELTTYGDSLHHSAAGEWDYNLDWKPLTGFPVHFGWLRAIRRGHAQLHRGLDVGVPALILRSKVTKFMRRYGPAADVSDVVLDVRQIQRWSGCLGDRTNIVPIEGARHDVFLSSERVRARAFAEFDAWLDWLADFRSNGAAAD</sequence>
<dbReference type="InterPro" id="IPR022742">
    <property type="entry name" value="Hydrolase_4"/>
</dbReference>
<evidence type="ECO:0000259" key="1">
    <source>
        <dbReference type="Pfam" id="PF12146"/>
    </source>
</evidence>
<evidence type="ECO:0000313" key="3">
    <source>
        <dbReference type="Proteomes" id="UP000500953"/>
    </source>
</evidence>
<accession>A0A6G9Z8V6</accession>
<dbReference type="Pfam" id="PF12146">
    <property type="entry name" value="Hydrolase_4"/>
    <property type="match status" value="1"/>
</dbReference>
<dbReference type="Gene3D" id="3.40.50.1820">
    <property type="entry name" value="alpha/beta hydrolase"/>
    <property type="match status" value="1"/>
</dbReference>
<reference evidence="2 3" key="1">
    <citation type="journal article" date="2019" name="ACS Chem. Biol.">
        <title>Identification and Mobilization of a Cryptic Antibiotic Biosynthesis Gene Locus from a Human-Pathogenic Nocardia Isolate.</title>
        <authorList>
            <person name="Herisse M."/>
            <person name="Ishida K."/>
            <person name="Porter J.L."/>
            <person name="Howden B."/>
            <person name="Hertweck C."/>
            <person name="Stinear T.P."/>
            <person name="Pidot S.J."/>
        </authorList>
    </citation>
    <scope>NUCLEOTIDE SEQUENCE [LARGE SCALE GENOMIC DNA]</scope>
    <source>
        <strain evidence="2 3">AUSMDU00012715</strain>
    </source>
</reference>
<name>A0A6G9Z8V6_9NOCA</name>
<dbReference type="InterPro" id="IPR029058">
    <property type="entry name" value="AB_hydrolase_fold"/>
</dbReference>
<dbReference type="RefSeq" id="WP_167488894.1">
    <property type="nucleotide sequence ID" value="NZ_CP046173.1"/>
</dbReference>
<evidence type="ECO:0000313" key="2">
    <source>
        <dbReference type="EMBL" id="QIS21606.1"/>
    </source>
</evidence>
<proteinExistence type="predicted"/>
<organism evidence="2 3">
    <name type="scientific">Nocardia terpenica</name>
    <dbReference type="NCBI Taxonomy" id="455432"/>
    <lineage>
        <taxon>Bacteria</taxon>
        <taxon>Bacillati</taxon>
        <taxon>Actinomycetota</taxon>
        <taxon>Actinomycetes</taxon>
        <taxon>Mycobacteriales</taxon>
        <taxon>Nocardiaceae</taxon>
        <taxon>Nocardia</taxon>
    </lineage>
</organism>
<protein>
    <submittedName>
        <fullName evidence="2">Alpha/beta fold hydrolase</fullName>
    </submittedName>
</protein>
<keyword evidence="2" id="KW-0378">Hydrolase</keyword>
<dbReference type="SUPFAM" id="SSF53474">
    <property type="entry name" value="alpha/beta-Hydrolases"/>
    <property type="match status" value="1"/>
</dbReference>